<evidence type="ECO:0000313" key="3">
    <source>
        <dbReference type="Proteomes" id="UP000585474"/>
    </source>
</evidence>
<feature type="region of interest" description="Disordered" evidence="1">
    <location>
        <begin position="84"/>
        <end position="113"/>
    </location>
</feature>
<dbReference type="InterPro" id="IPR008480">
    <property type="entry name" value="DUF761_pln"/>
</dbReference>
<gene>
    <name evidence="2" type="ORF">Acr_05g0016640</name>
</gene>
<evidence type="ECO:0000313" key="2">
    <source>
        <dbReference type="EMBL" id="GFY88025.1"/>
    </source>
</evidence>
<protein>
    <submittedName>
        <fullName evidence="2">Uncharacterized protein</fullName>
    </submittedName>
</protein>
<name>A0A7J0ENE7_9ERIC</name>
<evidence type="ECO:0000256" key="1">
    <source>
        <dbReference type="SAM" id="MobiDB-lite"/>
    </source>
</evidence>
<dbReference type="EMBL" id="BJWL01000005">
    <property type="protein sequence ID" value="GFY88025.1"/>
    <property type="molecule type" value="Genomic_DNA"/>
</dbReference>
<dbReference type="Proteomes" id="UP000585474">
    <property type="component" value="Unassembled WGS sequence"/>
</dbReference>
<organism evidence="2 3">
    <name type="scientific">Actinidia rufa</name>
    <dbReference type="NCBI Taxonomy" id="165716"/>
    <lineage>
        <taxon>Eukaryota</taxon>
        <taxon>Viridiplantae</taxon>
        <taxon>Streptophyta</taxon>
        <taxon>Embryophyta</taxon>
        <taxon>Tracheophyta</taxon>
        <taxon>Spermatophyta</taxon>
        <taxon>Magnoliopsida</taxon>
        <taxon>eudicotyledons</taxon>
        <taxon>Gunneridae</taxon>
        <taxon>Pentapetalae</taxon>
        <taxon>asterids</taxon>
        <taxon>Ericales</taxon>
        <taxon>Actinidiaceae</taxon>
        <taxon>Actinidia</taxon>
    </lineage>
</organism>
<dbReference type="Pfam" id="PF05553">
    <property type="entry name" value="DUF761"/>
    <property type="match status" value="1"/>
</dbReference>
<keyword evidence="3" id="KW-1185">Reference proteome</keyword>
<dbReference type="OrthoDB" id="10511006at2759"/>
<comment type="caution">
    <text evidence="2">The sequence shown here is derived from an EMBL/GenBank/DDBJ whole genome shotgun (WGS) entry which is preliminary data.</text>
</comment>
<accession>A0A7J0ENE7</accession>
<proteinExistence type="predicted"/>
<feature type="compositionally biased region" description="Basic and acidic residues" evidence="1">
    <location>
        <begin position="84"/>
        <end position="104"/>
    </location>
</feature>
<dbReference type="AlphaFoldDB" id="A0A7J0ENE7"/>
<sequence length="150" mass="17467">MCSSFRLGKKVQCPNKVSKSFAKLSKAMTKTSHCIATLLSSNRSLSQKQRFPNASYSSLTNLYECPCSYHHRKRMEFHGLEEDIPKERGHVVRDDKSESDKDTEKVDEESINGMDEKGKDWMSLFEVNERAERFIESLREDQKLQRQRSI</sequence>
<reference evidence="2 3" key="1">
    <citation type="submission" date="2019-07" db="EMBL/GenBank/DDBJ databases">
        <title>De Novo Assembly of kiwifruit Actinidia rufa.</title>
        <authorList>
            <person name="Sugita-Konishi S."/>
            <person name="Sato K."/>
            <person name="Mori E."/>
            <person name="Abe Y."/>
            <person name="Kisaki G."/>
            <person name="Hamano K."/>
            <person name="Suezawa K."/>
            <person name="Otani M."/>
            <person name="Fukuda T."/>
            <person name="Manabe T."/>
            <person name="Gomi K."/>
            <person name="Tabuchi M."/>
            <person name="Akimitsu K."/>
            <person name="Kataoka I."/>
        </authorList>
    </citation>
    <scope>NUCLEOTIDE SEQUENCE [LARGE SCALE GENOMIC DNA]</scope>
    <source>
        <strain evidence="3">cv. Fuchu</strain>
    </source>
</reference>